<dbReference type="RefSeq" id="WP_006988636.1">
    <property type="nucleotide sequence ID" value="NZ_JH594606.1"/>
</dbReference>
<evidence type="ECO:0000313" key="10">
    <source>
        <dbReference type="Proteomes" id="UP000003844"/>
    </source>
</evidence>
<dbReference type="eggNOG" id="COG1538">
    <property type="taxonomic scope" value="Bacteria"/>
</dbReference>
<dbReference type="GO" id="GO:1990281">
    <property type="term" value="C:efflux pump complex"/>
    <property type="evidence" value="ECO:0007669"/>
    <property type="project" value="TreeGrafter"/>
</dbReference>
<dbReference type="Pfam" id="PF02321">
    <property type="entry name" value="OEP"/>
    <property type="match status" value="2"/>
</dbReference>
<dbReference type="EMBL" id="JH594606">
    <property type="protein sequence ID" value="EHQ02326.1"/>
    <property type="molecule type" value="Genomic_DNA"/>
</dbReference>
<keyword evidence="3" id="KW-0813">Transport</keyword>
<dbReference type="InterPro" id="IPR051906">
    <property type="entry name" value="TolC-like"/>
</dbReference>
<keyword evidence="7" id="KW-0998">Cell outer membrane</keyword>
<evidence type="ECO:0000256" key="1">
    <source>
        <dbReference type="ARBA" id="ARBA00004442"/>
    </source>
</evidence>
<dbReference type="STRING" id="865937.Gilli_1679"/>
<keyword evidence="4" id="KW-1134">Transmembrane beta strand</keyword>
<protein>
    <submittedName>
        <fullName evidence="9">Outer membrane efflux protein</fullName>
    </submittedName>
</protein>
<feature type="coiled-coil region" evidence="8">
    <location>
        <begin position="340"/>
        <end position="367"/>
    </location>
</feature>
<keyword evidence="10" id="KW-1185">Reference proteome</keyword>
<name>H2BZG3_GILLR</name>
<keyword evidence="8" id="KW-0175">Coiled coil</keyword>
<dbReference type="GO" id="GO:0009279">
    <property type="term" value="C:cell outer membrane"/>
    <property type="evidence" value="ECO:0007669"/>
    <property type="project" value="UniProtKB-SubCell"/>
</dbReference>
<comment type="subcellular location">
    <subcellularLocation>
        <location evidence="1">Cell outer membrane</location>
    </subcellularLocation>
</comment>
<dbReference type="SUPFAM" id="SSF56954">
    <property type="entry name" value="Outer membrane efflux proteins (OEP)"/>
    <property type="match status" value="1"/>
</dbReference>
<dbReference type="InterPro" id="IPR003423">
    <property type="entry name" value="OMP_efflux"/>
</dbReference>
<keyword evidence="6" id="KW-0472">Membrane</keyword>
<dbReference type="Proteomes" id="UP000003844">
    <property type="component" value="Unassembled WGS sequence"/>
</dbReference>
<dbReference type="Gene3D" id="1.20.1600.10">
    <property type="entry name" value="Outer membrane efflux proteins (OEP)"/>
    <property type="match status" value="1"/>
</dbReference>
<comment type="similarity">
    <text evidence="2">Belongs to the outer membrane factor (OMF) (TC 1.B.17) family.</text>
</comment>
<dbReference type="PANTHER" id="PTHR30026:SF21">
    <property type="entry name" value="SLR1270 PROTEIN"/>
    <property type="match status" value="1"/>
</dbReference>
<evidence type="ECO:0000256" key="8">
    <source>
        <dbReference type="SAM" id="Coils"/>
    </source>
</evidence>
<dbReference type="HOGENOM" id="CLU_012817_15_0_10"/>
<proteinExistence type="inferred from homology"/>
<evidence type="ECO:0000256" key="3">
    <source>
        <dbReference type="ARBA" id="ARBA00022448"/>
    </source>
</evidence>
<evidence type="ECO:0000256" key="6">
    <source>
        <dbReference type="ARBA" id="ARBA00023136"/>
    </source>
</evidence>
<dbReference type="OrthoDB" id="1680428at2"/>
<dbReference type="PANTHER" id="PTHR30026">
    <property type="entry name" value="OUTER MEMBRANE PROTEIN TOLC"/>
    <property type="match status" value="1"/>
</dbReference>
<evidence type="ECO:0000313" key="9">
    <source>
        <dbReference type="EMBL" id="EHQ02326.1"/>
    </source>
</evidence>
<organism evidence="9 10">
    <name type="scientific">Gillisia limnaea (strain DSM 15749 / LMG 21470 / R-8282)</name>
    <dbReference type="NCBI Taxonomy" id="865937"/>
    <lineage>
        <taxon>Bacteria</taxon>
        <taxon>Pseudomonadati</taxon>
        <taxon>Bacteroidota</taxon>
        <taxon>Flavobacteriia</taxon>
        <taxon>Flavobacteriales</taxon>
        <taxon>Flavobacteriaceae</taxon>
        <taxon>Gillisia</taxon>
    </lineage>
</organism>
<keyword evidence="5" id="KW-0812">Transmembrane</keyword>
<sequence>MKTYKNLKKFGSELPPRGLGGLFPLRGLGGFLFFLLWTLGGQSQAQTLDAYLQMAAENNPKLKASYAEFEAALQRAPQVASLPDPTLTVSAFGRMIETRVGAQEARFNLMQMFPWFGTLKAKEDAANLMAEASFQNYLDLRNQVFFDIKSVYAELYALEKTIQLKQENLSILDSYRELSLSRFRSGGSPMVNVVKVDIQRDAAITEIELLQEQRKPLQTRFNLMLRREPLAAVSIQDTLMLGEVAPVIENSESFAGHPTLTGLEKQKEAYEMQEIIAQKEGLPMIGLGVDYSIISKRTDANPDMNGQDAIMPMLSVTLPIFRKKVNAARKEAQFMGESVLEQQEAQRNELQNEYETALYEINRAKKLLDLFDRQIESSGQANKLLISGYSNSIIDFDEVLQMNQDVLMYQTQKIEVLKTGVIAEAKLEYLMAR</sequence>
<evidence type="ECO:0000256" key="5">
    <source>
        <dbReference type="ARBA" id="ARBA00022692"/>
    </source>
</evidence>
<evidence type="ECO:0000256" key="2">
    <source>
        <dbReference type="ARBA" id="ARBA00007613"/>
    </source>
</evidence>
<evidence type="ECO:0000256" key="4">
    <source>
        <dbReference type="ARBA" id="ARBA00022452"/>
    </source>
</evidence>
<evidence type="ECO:0000256" key="7">
    <source>
        <dbReference type="ARBA" id="ARBA00023237"/>
    </source>
</evidence>
<reference evidence="10" key="1">
    <citation type="journal article" date="2012" name="Stand. Genomic Sci.">
        <title>Genome sequence of the Antarctic rhodopsins-containing flavobacterium Gillisia limnaea type strain (R-8282(T)).</title>
        <authorList>
            <person name="Riedel T."/>
            <person name="Held B."/>
            <person name="Nolan M."/>
            <person name="Lucas S."/>
            <person name="Lapidus A."/>
            <person name="Tice H."/>
            <person name="Del Rio T.G."/>
            <person name="Cheng J.F."/>
            <person name="Han C."/>
            <person name="Tapia R."/>
            <person name="Goodwin L.A."/>
            <person name="Pitluck S."/>
            <person name="Liolios K."/>
            <person name="Mavromatis K."/>
            <person name="Pagani I."/>
            <person name="Ivanova N."/>
            <person name="Mikhailova N."/>
            <person name="Pati A."/>
            <person name="Chen A."/>
            <person name="Palaniappan K."/>
            <person name="Land M."/>
            <person name="Rohde M."/>
            <person name="Tindall B.J."/>
            <person name="Detter J.C."/>
            <person name="Goker M."/>
            <person name="Bristow J."/>
            <person name="Eisen J.A."/>
            <person name="Markowitz V."/>
            <person name="Hugenholtz P."/>
            <person name="Kyrpides N.C."/>
            <person name="Klenk H.P."/>
            <person name="Woyke T."/>
        </authorList>
    </citation>
    <scope>NUCLEOTIDE SEQUENCE [LARGE SCALE GENOMIC DNA]</scope>
    <source>
        <strain evidence="10">DSM 15749 / LMG 21470 / R-8282</strain>
    </source>
</reference>
<dbReference type="AlphaFoldDB" id="H2BZG3"/>
<dbReference type="GO" id="GO:0015562">
    <property type="term" value="F:efflux transmembrane transporter activity"/>
    <property type="evidence" value="ECO:0007669"/>
    <property type="project" value="InterPro"/>
</dbReference>
<accession>H2BZG3</accession>
<gene>
    <name evidence="9" type="ORF">Gilli_1679</name>
</gene>
<dbReference type="GO" id="GO:0015288">
    <property type="term" value="F:porin activity"/>
    <property type="evidence" value="ECO:0007669"/>
    <property type="project" value="TreeGrafter"/>
</dbReference>